<dbReference type="EMBL" id="LN555523">
    <property type="protein sequence ID" value="CED94106.1"/>
    <property type="molecule type" value="Genomic_DNA"/>
</dbReference>
<name>A0A1V1I1K8_9FIRM</name>
<dbReference type="Proteomes" id="UP000245622">
    <property type="component" value="Chromosome 1"/>
</dbReference>
<dbReference type="KEGG" id="ril:CRIB_1499"/>
<keyword evidence="1" id="KW-0378">Hydrolase</keyword>
<dbReference type="PANTHER" id="PTHR10000:SF8">
    <property type="entry name" value="HAD SUPERFAMILY HYDROLASE-LIKE, TYPE 3"/>
    <property type="match status" value="1"/>
</dbReference>
<dbReference type="NCBIfam" id="TIGR01484">
    <property type="entry name" value="HAD-SF-IIB"/>
    <property type="match status" value="1"/>
</dbReference>
<gene>
    <name evidence="1" type="ORF">CRIB_1499</name>
</gene>
<evidence type="ECO:0000313" key="1">
    <source>
        <dbReference type="EMBL" id="CED94106.1"/>
    </source>
</evidence>
<organism evidence="1 2">
    <name type="scientific">Romboutsia ilealis</name>
    <dbReference type="NCBI Taxonomy" id="1115758"/>
    <lineage>
        <taxon>Bacteria</taxon>
        <taxon>Bacillati</taxon>
        <taxon>Bacillota</taxon>
        <taxon>Clostridia</taxon>
        <taxon>Peptostreptococcales</taxon>
        <taxon>Peptostreptococcaceae</taxon>
        <taxon>Romboutsia</taxon>
    </lineage>
</organism>
<sequence length="268" mass="30534">MIKLIASDMDGTLLNSKKHLSPSIHDVLKKLKNKDIIFVAISGRDIFSLKEIFKDVEEDIVYASNNGNYITYKNEVIFENYIENNMVEKVAKIIRKKAKHNTIYCAKDAIYSESLIPAIVGRKWNLKVKYTRDIAKVEDKILKITTFGNKKIINRTLEAIRGFNNKLMITKSGSTCFDICNLGGTKKQGVNILQEKFNVGYNETMVFGDHMNDLEMMSSAYYSYAMENAEEEVKKNARFIAGTNDDDGVIKVIKEVAFCEEELNSYSI</sequence>
<dbReference type="SUPFAM" id="SSF56784">
    <property type="entry name" value="HAD-like"/>
    <property type="match status" value="1"/>
</dbReference>
<dbReference type="GeneID" id="82205532"/>
<dbReference type="InterPro" id="IPR006379">
    <property type="entry name" value="HAD-SF_hydro_IIB"/>
</dbReference>
<dbReference type="InterPro" id="IPR000150">
    <property type="entry name" value="Cof"/>
</dbReference>
<dbReference type="Pfam" id="PF08282">
    <property type="entry name" value="Hydrolase_3"/>
    <property type="match status" value="1"/>
</dbReference>
<accession>A0A1V1I1K8</accession>
<dbReference type="PANTHER" id="PTHR10000">
    <property type="entry name" value="PHOSPHOSERINE PHOSPHATASE"/>
    <property type="match status" value="1"/>
</dbReference>
<dbReference type="GO" id="GO:0000287">
    <property type="term" value="F:magnesium ion binding"/>
    <property type="evidence" value="ECO:0007669"/>
    <property type="project" value="TreeGrafter"/>
</dbReference>
<proteinExistence type="predicted"/>
<dbReference type="Gene3D" id="3.30.1240.10">
    <property type="match status" value="1"/>
</dbReference>
<dbReference type="SFLD" id="SFLDG01144">
    <property type="entry name" value="C2.B.4:_PGP_Like"/>
    <property type="match status" value="1"/>
</dbReference>
<dbReference type="SFLD" id="SFLDS00003">
    <property type="entry name" value="Haloacid_Dehalogenase"/>
    <property type="match status" value="1"/>
</dbReference>
<dbReference type="PROSITE" id="PS01228">
    <property type="entry name" value="COF_1"/>
    <property type="match status" value="1"/>
</dbReference>
<dbReference type="InterPro" id="IPR023214">
    <property type="entry name" value="HAD_sf"/>
</dbReference>
<evidence type="ECO:0000313" key="2">
    <source>
        <dbReference type="Proteomes" id="UP000245622"/>
    </source>
</evidence>
<dbReference type="InterPro" id="IPR036412">
    <property type="entry name" value="HAD-like_sf"/>
</dbReference>
<dbReference type="Gene3D" id="3.40.50.1000">
    <property type="entry name" value="HAD superfamily/HAD-like"/>
    <property type="match status" value="1"/>
</dbReference>
<reference evidence="1 2" key="1">
    <citation type="submission" date="2014-04" db="EMBL/GenBank/DDBJ databases">
        <authorList>
            <person name="Hornung B.V."/>
        </authorList>
    </citation>
    <scope>NUCLEOTIDE SEQUENCE [LARGE SCALE GENOMIC DNA]</scope>
    <source>
        <strain evidence="1 2">CRIB</strain>
    </source>
</reference>
<dbReference type="NCBIfam" id="TIGR00099">
    <property type="entry name" value="Cof-subfamily"/>
    <property type="match status" value="1"/>
</dbReference>
<dbReference type="SFLD" id="SFLDG01140">
    <property type="entry name" value="C2.B:_Phosphomannomutase_and_P"/>
    <property type="match status" value="1"/>
</dbReference>
<keyword evidence="2" id="KW-1185">Reference proteome</keyword>
<dbReference type="GO" id="GO:0005829">
    <property type="term" value="C:cytosol"/>
    <property type="evidence" value="ECO:0007669"/>
    <property type="project" value="TreeGrafter"/>
</dbReference>
<dbReference type="RefSeq" id="WP_180701652.1">
    <property type="nucleotide sequence ID" value="NZ_CAJUCR010000016.1"/>
</dbReference>
<protein>
    <submittedName>
        <fullName evidence="1">Cof-like hydrolase, possibly yhaX</fullName>
    </submittedName>
</protein>
<dbReference type="GO" id="GO:0016791">
    <property type="term" value="F:phosphatase activity"/>
    <property type="evidence" value="ECO:0007669"/>
    <property type="project" value="TreeGrafter"/>
</dbReference>
<dbReference type="AlphaFoldDB" id="A0A1V1I1K8"/>